<dbReference type="PROSITE" id="PS51257">
    <property type="entry name" value="PROKAR_LIPOPROTEIN"/>
    <property type="match status" value="1"/>
</dbReference>
<organism evidence="5 6">
    <name type="scientific">Candidatus Amunia macphersoniae</name>
    <dbReference type="NCBI Taxonomy" id="3127014"/>
    <lineage>
        <taxon>Bacteria</taxon>
        <taxon>Bacillati</taxon>
        <taxon>Candidatus Dormiibacterota</taxon>
        <taxon>Candidatus Dormibacteria</taxon>
        <taxon>Candidatus Aeolococcales</taxon>
        <taxon>Candidatus Aeolococcaceae</taxon>
        <taxon>Candidatus Amunia</taxon>
    </lineage>
</organism>
<evidence type="ECO:0000313" key="5">
    <source>
        <dbReference type="EMBL" id="MBJ7609550.1"/>
    </source>
</evidence>
<comment type="similarity">
    <text evidence="1">Belongs to the leucine-binding protein family.</text>
</comment>
<comment type="caution">
    <text evidence="5">The sequence shown here is derived from an EMBL/GenBank/DDBJ whole genome shotgun (WGS) entry which is preliminary data.</text>
</comment>
<keyword evidence="2 3" id="KW-0732">Signal</keyword>
<evidence type="ECO:0000256" key="3">
    <source>
        <dbReference type="SAM" id="SignalP"/>
    </source>
</evidence>
<dbReference type="PANTHER" id="PTHR47151">
    <property type="entry name" value="LEU/ILE/VAL-BINDING ABC TRANSPORTER SUBUNIT"/>
    <property type="match status" value="1"/>
</dbReference>
<evidence type="ECO:0000313" key="6">
    <source>
        <dbReference type="Proteomes" id="UP000614410"/>
    </source>
</evidence>
<dbReference type="SUPFAM" id="SSF53822">
    <property type="entry name" value="Periplasmic binding protein-like I"/>
    <property type="match status" value="1"/>
</dbReference>
<dbReference type="PANTHER" id="PTHR47151:SF2">
    <property type="entry name" value="AMINO ACID BINDING PROTEIN"/>
    <property type="match status" value="1"/>
</dbReference>
<evidence type="ECO:0000259" key="4">
    <source>
        <dbReference type="Pfam" id="PF13458"/>
    </source>
</evidence>
<gene>
    <name evidence="5" type="ORF">JF887_09015</name>
</gene>
<proteinExistence type="inferred from homology"/>
<sequence length="433" mass="44128">MILTKRLLPVVGVMGIAALSACGTSSTSSSSSGGGGGNLASCQGTFTVATDLPLTGGDATDGPPVEKAAHLAVTQALANKTLGGCTLKYVSKDDATVLKNGHDPAQGAANITALSGDSSVVGVVGPFNSSVAVAEIPIASQNHLPLISPANTNPGLTQAGTSASIDTNSLYPGVHSYFRTIGTDITQGEILAYVATKELNFTKAYAIDDQETYGKGLSTFFQKSFTADGGTIVGTASLPGTTKQFQTQVADAQSKGAQVIFFGGTSGNGCGILRSQMPASIPELGGDGCQDNKFITDAASNAAGAQVTSAPDASKLPTATKFYSDFKSTYNEDGTESPYTPYGFDGMNALIQAIKAVLTANNGQPPTDPMTFRDSVAQQLHKLNYPGATGTVAFDKNGDTTQPGFSLYTINGTAWAPKQLLTADASGKVTVAS</sequence>
<dbReference type="AlphaFoldDB" id="A0A934KP19"/>
<feature type="domain" description="Leucine-binding protein" evidence="4">
    <location>
        <begin position="52"/>
        <end position="411"/>
    </location>
</feature>
<dbReference type="EMBL" id="JAEKNN010000046">
    <property type="protein sequence ID" value="MBJ7609550.1"/>
    <property type="molecule type" value="Genomic_DNA"/>
</dbReference>
<evidence type="ECO:0000256" key="2">
    <source>
        <dbReference type="ARBA" id="ARBA00022729"/>
    </source>
</evidence>
<dbReference type="Pfam" id="PF13458">
    <property type="entry name" value="Peripla_BP_6"/>
    <property type="match status" value="1"/>
</dbReference>
<feature type="chain" id="PRO_5036905370" evidence="3">
    <location>
        <begin position="22"/>
        <end position="433"/>
    </location>
</feature>
<dbReference type="InterPro" id="IPR028081">
    <property type="entry name" value="Leu-bd"/>
</dbReference>
<dbReference type="InterPro" id="IPR028082">
    <property type="entry name" value="Peripla_BP_I"/>
</dbReference>
<protein>
    <submittedName>
        <fullName evidence="5">Branched-chain amino acid ABC transporter substrate-binding protein</fullName>
    </submittedName>
</protein>
<accession>A0A934KP19</accession>
<evidence type="ECO:0000256" key="1">
    <source>
        <dbReference type="ARBA" id="ARBA00010062"/>
    </source>
</evidence>
<reference evidence="5 6" key="1">
    <citation type="submission" date="2020-10" db="EMBL/GenBank/DDBJ databases">
        <title>Ca. Dormibacterota MAGs.</title>
        <authorList>
            <person name="Montgomery K."/>
        </authorList>
    </citation>
    <scope>NUCLEOTIDE SEQUENCE [LARGE SCALE GENOMIC DNA]</scope>
    <source>
        <strain evidence="5">Mitchell_Peninsula_5</strain>
    </source>
</reference>
<feature type="signal peptide" evidence="3">
    <location>
        <begin position="1"/>
        <end position="21"/>
    </location>
</feature>
<dbReference type="CDD" id="cd06342">
    <property type="entry name" value="PBP1_ABC_LIVBP-like"/>
    <property type="match status" value="1"/>
</dbReference>
<name>A0A934KP19_9BACT</name>
<dbReference type="Gene3D" id="3.40.50.2300">
    <property type="match status" value="2"/>
</dbReference>
<dbReference type="Proteomes" id="UP000614410">
    <property type="component" value="Unassembled WGS sequence"/>
</dbReference>